<dbReference type="Proteomes" id="UP000265618">
    <property type="component" value="Unassembled WGS sequence"/>
</dbReference>
<organism evidence="2 3">
    <name type="scientific">Kipferlia bialata</name>
    <dbReference type="NCBI Taxonomy" id="797122"/>
    <lineage>
        <taxon>Eukaryota</taxon>
        <taxon>Metamonada</taxon>
        <taxon>Carpediemonas-like organisms</taxon>
        <taxon>Kipferlia</taxon>
    </lineage>
</organism>
<proteinExistence type="predicted"/>
<comment type="caution">
    <text evidence="2">The sequence shown here is derived from an EMBL/GenBank/DDBJ whole genome shotgun (WGS) entry which is preliminary data.</text>
</comment>
<keyword evidence="3" id="KW-1185">Reference proteome</keyword>
<accession>A0A391P649</accession>
<evidence type="ECO:0000313" key="2">
    <source>
        <dbReference type="EMBL" id="GCA65269.1"/>
    </source>
</evidence>
<feature type="non-terminal residue" evidence="2">
    <location>
        <position position="169"/>
    </location>
</feature>
<feature type="region of interest" description="Disordered" evidence="1">
    <location>
        <begin position="132"/>
        <end position="169"/>
    </location>
</feature>
<sequence>MSYSRLYRARRDELRYRDPGESPPLKTFSYASNPAALAYVIGEKEGFASGWDVSFRATGMGVPQKDPVHVNVDSLMRVWDSHFARIQAEPGMLRSGYTFSHFLEAYRLGWKRSFAEAGHQCVTLDQAASLEDPEDLSQAPLRQLVPGFNPRHPHHNPDHLPSPCAPDSQ</sequence>
<gene>
    <name evidence="2" type="ORF">KIPB_016723</name>
</gene>
<reference evidence="2 3" key="1">
    <citation type="journal article" date="2018" name="PLoS ONE">
        <title>The draft genome of Kipferlia bialata reveals reductive genome evolution in fornicate parasites.</title>
        <authorList>
            <person name="Tanifuji G."/>
            <person name="Takabayashi S."/>
            <person name="Kume K."/>
            <person name="Takagi M."/>
            <person name="Nakayama T."/>
            <person name="Kamikawa R."/>
            <person name="Inagaki Y."/>
            <person name="Hashimoto T."/>
        </authorList>
    </citation>
    <scope>NUCLEOTIDE SEQUENCE [LARGE SCALE GENOMIC DNA]</scope>
    <source>
        <strain evidence="2">NY0173</strain>
    </source>
</reference>
<dbReference type="EMBL" id="BDIP01010490">
    <property type="protein sequence ID" value="GCA65269.1"/>
    <property type="molecule type" value="Genomic_DNA"/>
</dbReference>
<evidence type="ECO:0000313" key="3">
    <source>
        <dbReference type="Proteomes" id="UP000265618"/>
    </source>
</evidence>
<evidence type="ECO:0000256" key="1">
    <source>
        <dbReference type="SAM" id="MobiDB-lite"/>
    </source>
</evidence>
<name>A0A391P649_9EUKA</name>
<dbReference type="AlphaFoldDB" id="A0A391P649"/>
<protein>
    <submittedName>
        <fullName evidence="2">Uncharacterized protein</fullName>
    </submittedName>
</protein>